<dbReference type="InterPro" id="IPR007803">
    <property type="entry name" value="Asp/Arg/Pro-Hydrxlase"/>
</dbReference>
<dbReference type="PANTHER" id="PTHR46332">
    <property type="entry name" value="ASPARTATE BETA-HYDROXYLASE DOMAIN-CONTAINING PROTEIN 2"/>
    <property type="match status" value="1"/>
</dbReference>
<dbReference type="GO" id="GO:0051213">
    <property type="term" value="F:dioxygenase activity"/>
    <property type="evidence" value="ECO:0007669"/>
    <property type="project" value="UniProtKB-KW"/>
</dbReference>
<gene>
    <name evidence="6" type="ORF">TrLO_g907</name>
</gene>
<dbReference type="Proteomes" id="UP001165122">
    <property type="component" value="Unassembled WGS sequence"/>
</dbReference>
<reference evidence="7" key="1">
    <citation type="journal article" date="2023" name="Commun. Biol.">
        <title>Genome analysis of Parmales, the sister group of diatoms, reveals the evolutionary specialization of diatoms from phago-mixotrophs to photoautotrophs.</title>
        <authorList>
            <person name="Ban H."/>
            <person name="Sato S."/>
            <person name="Yoshikawa S."/>
            <person name="Yamada K."/>
            <person name="Nakamura Y."/>
            <person name="Ichinomiya M."/>
            <person name="Sato N."/>
            <person name="Blanc-Mathieu R."/>
            <person name="Endo H."/>
            <person name="Kuwata A."/>
            <person name="Ogata H."/>
        </authorList>
    </citation>
    <scope>NUCLEOTIDE SEQUENCE [LARGE SCALE GENOMIC DNA]</scope>
    <source>
        <strain evidence="7">NIES 3700</strain>
    </source>
</reference>
<evidence type="ECO:0000256" key="1">
    <source>
        <dbReference type="ARBA" id="ARBA00007730"/>
    </source>
</evidence>
<feature type="domain" description="Aspartyl/asparaginy/proline hydroxylase" evidence="5">
    <location>
        <begin position="166"/>
        <end position="318"/>
    </location>
</feature>
<evidence type="ECO:0000259" key="5">
    <source>
        <dbReference type="Pfam" id="PF05118"/>
    </source>
</evidence>
<evidence type="ECO:0000256" key="4">
    <source>
        <dbReference type="SAM" id="SignalP"/>
    </source>
</evidence>
<comment type="similarity">
    <text evidence="1">Belongs to the aspartyl/asparaginyl beta-hydroxylase family.</text>
</comment>
<dbReference type="AlphaFoldDB" id="A0A9W7E3B4"/>
<keyword evidence="7" id="KW-1185">Reference proteome</keyword>
<dbReference type="EMBL" id="BRXW01000503">
    <property type="protein sequence ID" value="GMH60718.1"/>
    <property type="molecule type" value="Genomic_DNA"/>
</dbReference>
<dbReference type="InterPro" id="IPR051821">
    <property type="entry name" value="Asp/Asn_beta-hydroxylase"/>
</dbReference>
<sequence length="346" mass="39295">MFKSASAPAVILILLILLTSSSSFSSKGFAKNGFSKPSLSQNKAPPPPPPPETLTLQNTIPLALQKIASSPSLYTLPPSLDFFQILPPLLSSKYSLSPTSRIPHFLHTYLLLSSLNDSKNNKLILDKLFSNSNRPIEDIHAYMPGVQCPTPYLNPENFKITKLIQDNISTIRSEYFALKEHFSDSPSGFRSLTSMNYDSGWSTLPLHQNGHRLPNFPYHLCPETLNILETLPIAGRISGFNKQKVKTGIPEHSDGNNMWLTLQCPIELEVSKSFIVNGGEKVFYEKEKCVIYDTTYSHYTFNESEKEERVVLHVDFWNFEEMCEQEIEVMRYVYEMKEKFEVAERG</sequence>
<dbReference type="PANTHER" id="PTHR46332:SF5">
    <property type="entry name" value="ASPARTATE BETA-HYDROXYLASE DOMAIN CONTAINING 2"/>
    <property type="match status" value="1"/>
</dbReference>
<dbReference type="InterPro" id="IPR027443">
    <property type="entry name" value="IPNS-like_sf"/>
</dbReference>
<evidence type="ECO:0000256" key="3">
    <source>
        <dbReference type="ARBA" id="ARBA00023002"/>
    </source>
</evidence>
<organism evidence="6 7">
    <name type="scientific">Triparma laevis f. longispina</name>
    <dbReference type="NCBI Taxonomy" id="1714387"/>
    <lineage>
        <taxon>Eukaryota</taxon>
        <taxon>Sar</taxon>
        <taxon>Stramenopiles</taxon>
        <taxon>Ochrophyta</taxon>
        <taxon>Bolidophyceae</taxon>
        <taxon>Parmales</taxon>
        <taxon>Triparmaceae</taxon>
        <taxon>Triparma</taxon>
    </lineage>
</organism>
<dbReference type="Gene3D" id="2.60.120.330">
    <property type="entry name" value="B-lactam Antibiotic, Isopenicillin N Synthase, Chain"/>
    <property type="match status" value="1"/>
</dbReference>
<dbReference type="GO" id="GO:0016020">
    <property type="term" value="C:membrane"/>
    <property type="evidence" value="ECO:0007669"/>
    <property type="project" value="TreeGrafter"/>
</dbReference>
<proteinExistence type="inferred from homology"/>
<accession>A0A9W7E3B4</accession>
<name>A0A9W7E3B4_9STRA</name>
<feature type="signal peptide" evidence="4">
    <location>
        <begin position="1"/>
        <end position="23"/>
    </location>
</feature>
<evidence type="ECO:0000313" key="6">
    <source>
        <dbReference type="EMBL" id="GMH60718.1"/>
    </source>
</evidence>
<comment type="caution">
    <text evidence="6">The sequence shown here is derived from an EMBL/GenBank/DDBJ whole genome shotgun (WGS) entry which is preliminary data.</text>
</comment>
<protein>
    <recommendedName>
        <fullName evidence="5">Aspartyl/asparaginy/proline hydroxylase domain-containing protein</fullName>
    </recommendedName>
</protein>
<keyword evidence="2" id="KW-0223">Dioxygenase</keyword>
<evidence type="ECO:0000256" key="2">
    <source>
        <dbReference type="ARBA" id="ARBA00022964"/>
    </source>
</evidence>
<dbReference type="OrthoDB" id="438431at2759"/>
<dbReference type="Pfam" id="PF05118">
    <property type="entry name" value="Asp_Arg_Hydrox"/>
    <property type="match status" value="1"/>
</dbReference>
<evidence type="ECO:0000313" key="7">
    <source>
        <dbReference type="Proteomes" id="UP001165122"/>
    </source>
</evidence>
<keyword evidence="3" id="KW-0560">Oxidoreductase</keyword>
<feature type="chain" id="PRO_5040852014" description="Aspartyl/asparaginy/proline hydroxylase domain-containing protein" evidence="4">
    <location>
        <begin position="24"/>
        <end position="346"/>
    </location>
</feature>
<keyword evidence="4" id="KW-0732">Signal</keyword>